<dbReference type="AlphaFoldDB" id="A0A7G8BJ13"/>
<evidence type="ECO:0000313" key="2">
    <source>
        <dbReference type="Proteomes" id="UP000515312"/>
    </source>
</evidence>
<organism evidence="1 2">
    <name type="scientific">Alloacidobacterium dinghuense</name>
    <dbReference type="NCBI Taxonomy" id="2763107"/>
    <lineage>
        <taxon>Bacteria</taxon>
        <taxon>Pseudomonadati</taxon>
        <taxon>Acidobacteriota</taxon>
        <taxon>Terriglobia</taxon>
        <taxon>Terriglobales</taxon>
        <taxon>Acidobacteriaceae</taxon>
        <taxon>Alloacidobacterium</taxon>
    </lineage>
</organism>
<sequence>MAEGERSALKGALAGLIGGLAGAGAKLVAEGIFPPRAAGQTPPTIVLAERVAGHPIAPEEKQAALDSIHWAFGALAGAVYGAMVEYEPSLGAWKGAAFGITLNKITHESLLPKMGLSAPTESQPARERIGEWVSHAVYGVVTDSVRRAARKAL</sequence>
<protein>
    <submittedName>
        <fullName evidence="1">DUF1440 domain-containing protein</fullName>
    </submittedName>
</protein>
<dbReference type="Proteomes" id="UP000515312">
    <property type="component" value="Chromosome"/>
</dbReference>
<keyword evidence="2" id="KW-1185">Reference proteome</keyword>
<dbReference type="Pfam" id="PF07274">
    <property type="entry name" value="DUF1440"/>
    <property type="match status" value="1"/>
</dbReference>
<dbReference type="EMBL" id="CP060394">
    <property type="protein sequence ID" value="QNI32533.1"/>
    <property type="molecule type" value="Genomic_DNA"/>
</dbReference>
<evidence type="ECO:0000313" key="1">
    <source>
        <dbReference type="EMBL" id="QNI32533.1"/>
    </source>
</evidence>
<gene>
    <name evidence="1" type="ORF">H7849_00415</name>
</gene>
<name>A0A7G8BJ13_9BACT</name>
<reference evidence="1 2" key="1">
    <citation type="submission" date="2020-08" db="EMBL/GenBank/DDBJ databases">
        <title>Edaphobacter telluris sp. nov. and Acidobacterium dinghuensis sp. nov., two acidobacteria isolated from forest soil.</title>
        <authorList>
            <person name="Fu J."/>
            <person name="Qiu L."/>
        </authorList>
    </citation>
    <scope>NUCLEOTIDE SEQUENCE [LARGE SCALE GENOMIC DNA]</scope>
    <source>
        <strain evidence="1">4Y35</strain>
    </source>
</reference>
<dbReference type="InterPro" id="IPR009898">
    <property type="entry name" value="DUF1440"/>
</dbReference>
<proteinExistence type="predicted"/>
<dbReference type="RefSeq" id="WP_186743487.1">
    <property type="nucleotide sequence ID" value="NZ_CP060394.1"/>
</dbReference>
<accession>A0A7G8BJ13</accession>
<dbReference type="KEGG" id="adin:H7849_00415"/>